<dbReference type="RefSeq" id="WP_179171601.1">
    <property type="nucleotide sequence ID" value="NZ_CP058532.1"/>
</dbReference>
<proteinExistence type="predicted"/>
<dbReference type="Proteomes" id="UP000509750">
    <property type="component" value="Plasmid unnamed3"/>
</dbReference>
<dbReference type="AlphaFoldDB" id="A0A7D5GPL9"/>
<accession>A0A7D5GPL9</accession>
<dbReference type="GeneID" id="56031306"/>
<gene>
    <name evidence="1" type="ORF">HUG10_20695</name>
</gene>
<dbReference type="EMBL" id="CP058532">
    <property type="protein sequence ID" value="QLG30027.1"/>
    <property type="molecule type" value="Genomic_DNA"/>
</dbReference>
<name>A0A7D5GPL9_9EURY</name>
<organism evidence="1 2">
    <name type="scientific">Halorarum halophilum</name>
    <dbReference type="NCBI Taxonomy" id="2743090"/>
    <lineage>
        <taxon>Archaea</taxon>
        <taxon>Methanobacteriati</taxon>
        <taxon>Methanobacteriota</taxon>
        <taxon>Stenosarchaea group</taxon>
        <taxon>Halobacteria</taxon>
        <taxon>Halobacteriales</taxon>
        <taxon>Haloferacaceae</taxon>
        <taxon>Halorarum</taxon>
    </lineage>
</organism>
<keyword evidence="1" id="KW-0614">Plasmid</keyword>
<dbReference type="KEGG" id="halg:HUG10_20695"/>
<evidence type="ECO:0000313" key="2">
    <source>
        <dbReference type="Proteomes" id="UP000509750"/>
    </source>
</evidence>
<geneLocation type="plasmid" evidence="1 2">
    <name>unnamed3</name>
</geneLocation>
<evidence type="ECO:0000313" key="1">
    <source>
        <dbReference type="EMBL" id="QLG30027.1"/>
    </source>
</evidence>
<keyword evidence="2" id="KW-1185">Reference proteome</keyword>
<protein>
    <submittedName>
        <fullName evidence="1">Uncharacterized protein</fullName>
    </submittedName>
</protein>
<sequence>MANIYTVMFNIDGEGSTARFEFESSAWALVDALEDAGYEASVHDEFKRKELTRGD</sequence>
<reference evidence="1 2" key="1">
    <citation type="submission" date="2020-07" db="EMBL/GenBank/DDBJ databases">
        <title>Gai3-2, isolated from salt lake.</title>
        <authorList>
            <person name="Cui H."/>
            <person name="Shi X."/>
        </authorList>
    </citation>
    <scope>NUCLEOTIDE SEQUENCE [LARGE SCALE GENOMIC DNA]</scope>
    <source>
        <strain evidence="1 2">Gai3-2</strain>
        <plasmid evidence="1 2">unnamed3</plasmid>
    </source>
</reference>